<gene>
    <name evidence="9" type="ORF">KGF56_000888</name>
</gene>
<reference evidence="9" key="1">
    <citation type="journal article" date="2022" name="DNA Res.">
        <title>Genome analysis of five recently described species of the CUG-Ser clade uncovers Candida theae as a new hybrid lineage with pathogenic potential in the Candida parapsilosis species complex.</title>
        <authorList>
            <person name="Mixao V."/>
            <person name="Del Olmo V."/>
            <person name="Hegedusova E."/>
            <person name="Saus E."/>
            <person name="Pryszcz L."/>
            <person name="Cillingova A."/>
            <person name="Nosek J."/>
            <person name="Gabaldon T."/>
        </authorList>
    </citation>
    <scope>NUCLEOTIDE SEQUENCE</scope>
    <source>
        <strain evidence="9">CBS 10844</strain>
    </source>
</reference>
<evidence type="ECO:0000313" key="10">
    <source>
        <dbReference type="Proteomes" id="UP001202479"/>
    </source>
</evidence>
<organism evidence="9 10">
    <name type="scientific">Candida oxycetoniae</name>
    <dbReference type="NCBI Taxonomy" id="497107"/>
    <lineage>
        <taxon>Eukaryota</taxon>
        <taxon>Fungi</taxon>
        <taxon>Dikarya</taxon>
        <taxon>Ascomycota</taxon>
        <taxon>Saccharomycotina</taxon>
        <taxon>Pichiomycetes</taxon>
        <taxon>Debaryomycetaceae</taxon>
        <taxon>Candida/Lodderomyces clade</taxon>
        <taxon>Candida</taxon>
    </lineage>
</organism>
<keyword evidence="10" id="KW-1185">Reference proteome</keyword>
<evidence type="ECO:0000256" key="3">
    <source>
        <dbReference type="ARBA" id="ARBA00022989"/>
    </source>
</evidence>
<feature type="transmembrane region" description="Helical" evidence="6">
    <location>
        <begin position="6"/>
        <end position="24"/>
    </location>
</feature>
<comment type="subcellular location">
    <subcellularLocation>
        <location evidence="1">Membrane</location>
        <topology evidence="1">Multi-pass membrane protein</topology>
    </subcellularLocation>
</comment>
<evidence type="ECO:0000259" key="8">
    <source>
        <dbReference type="Pfam" id="PF12537"/>
    </source>
</evidence>
<keyword evidence="3 6" id="KW-1133">Transmembrane helix</keyword>
<dbReference type="EMBL" id="JAHUZD010000024">
    <property type="protein sequence ID" value="KAI3406407.2"/>
    <property type="molecule type" value="Genomic_DNA"/>
</dbReference>
<dbReference type="Proteomes" id="UP001202479">
    <property type="component" value="Unassembled WGS sequence"/>
</dbReference>
<keyword evidence="2 6" id="KW-0812">Transmembrane</keyword>
<feature type="transmembrane region" description="Helical" evidence="6">
    <location>
        <begin position="538"/>
        <end position="559"/>
    </location>
</feature>
<dbReference type="InterPro" id="IPR022535">
    <property type="entry name" value="Golgi_pH-regulator_cons_dom"/>
</dbReference>
<accession>A0AAI9T0Z4</accession>
<evidence type="ECO:0000256" key="5">
    <source>
        <dbReference type="SAM" id="MobiDB-lite"/>
    </source>
</evidence>
<feature type="domain" description="Golgi pH regulator conserved" evidence="8">
    <location>
        <begin position="219"/>
        <end position="314"/>
    </location>
</feature>
<dbReference type="RefSeq" id="XP_049182152.1">
    <property type="nucleotide sequence ID" value="XM_049326843.1"/>
</dbReference>
<dbReference type="PANTHER" id="PTHR15948:SF0">
    <property type="entry name" value="GOLGI PH REGULATOR A-RELATED"/>
    <property type="match status" value="1"/>
</dbReference>
<feature type="transmembrane region" description="Helical" evidence="6">
    <location>
        <begin position="498"/>
        <end position="518"/>
    </location>
</feature>
<feature type="transmembrane region" description="Helical" evidence="6">
    <location>
        <begin position="410"/>
        <end position="432"/>
    </location>
</feature>
<dbReference type="PANTHER" id="PTHR15948">
    <property type="entry name" value="G-PROTEIN COUPLED RECEPTOR 89-RELATED"/>
    <property type="match status" value="1"/>
</dbReference>
<dbReference type="GeneID" id="73378505"/>
<feature type="transmembrane region" description="Helical" evidence="6">
    <location>
        <begin position="598"/>
        <end position="616"/>
    </location>
</feature>
<dbReference type="Pfam" id="PF12537">
    <property type="entry name" value="GPHR_N"/>
    <property type="match status" value="1"/>
</dbReference>
<evidence type="ECO:0000256" key="1">
    <source>
        <dbReference type="ARBA" id="ARBA00004141"/>
    </source>
</evidence>
<name>A0AAI9T0Z4_9ASCO</name>
<keyword evidence="4 6" id="KW-0472">Membrane</keyword>
<dbReference type="Pfam" id="PF12430">
    <property type="entry name" value="ABA_GPCR"/>
    <property type="match status" value="1"/>
</dbReference>
<evidence type="ECO:0000256" key="2">
    <source>
        <dbReference type="ARBA" id="ARBA00022692"/>
    </source>
</evidence>
<feature type="transmembrane region" description="Helical" evidence="6">
    <location>
        <begin position="180"/>
        <end position="197"/>
    </location>
</feature>
<dbReference type="GO" id="GO:0016020">
    <property type="term" value="C:membrane"/>
    <property type="evidence" value="ECO:0007669"/>
    <property type="project" value="UniProtKB-SubCell"/>
</dbReference>
<comment type="caution">
    <text evidence="9">The sequence shown here is derived from an EMBL/GenBank/DDBJ whole genome shotgun (WGS) entry which is preliminary data.</text>
</comment>
<dbReference type="InterPro" id="IPR025969">
    <property type="entry name" value="ABA_GPCR_dom"/>
</dbReference>
<evidence type="ECO:0000256" key="6">
    <source>
        <dbReference type="SAM" id="Phobius"/>
    </source>
</evidence>
<evidence type="ECO:0008006" key="11">
    <source>
        <dbReference type="Google" id="ProtNLM"/>
    </source>
</evidence>
<sequence length="649" mass="72084">MSFSSILLYIFILVLATIWIYSFVYNRNLLQRYSTSLNVPISQINEYIDINLSKPYQLQLIEVNVLDDEAEAGGGAGGGGGGGGSRRLAREINKSRIGSDLERSRDLVTGVLFSTTVSFSVGLIILMMCELGDYFTVNTRASLFKLTIDILMILLALILPFCSISLLINNDVLPVKSNSVRVFATFCVYAAWFLVLHKCGDLTQDFYPRSNNSTTNTRNLIERKINEVSIVGITILAVLSGVGSISTPQRVFSYKGLLSKLRPGALQTILTTLTSTRATTTTNSSPEIGVHDINSTIQNFNNTTILISKRKRELEKLQSASGGTIYNLPNSASSTENVLIDKSSTKKKLGSLIHKVQSFANLPMHGYSEEQELEKEIKSLYSLKKSLYSDVLITVNKFTKQAHKNMHKKLLLDNLMYWGNIVLAFYCIYRIFNVFFVKLPLSYIYGPPIYDDGVHSEVIDSKQEAPSSKDALAISISKIILTIFGNIPISELQLVNQLSFILSGSLFCCSFTNVLTTLKSFSQLLPLNMNESQVAKTWLKYLLVAELLGVYVLATALLIRTNLPENLSNQISKMLSLSGSSSTNARSSIKEVMFIDTWFDKVFAISCLFTGIFIGIRRFTKEDDALGPSGSSEFYDEESLLEGDNYKQA</sequence>
<dbReference type="InterPro" id="IPR015672">
    <property type="entry name" value="GPHR/GTG"/>
</dbReference>
<dbReference type="AlphaFoldDB" id="A0AAI9T0Z4"/>
<evidence type="ECO:0000313" key="9">
    <source>
        <dbReference type="EMBL" id="KAI3406407.2"/>
    </source>
</evidence>
<feature type="transmembrane region" description="Helical" evidence="6">
    <location>
        <begin position="107"/>
        <end position="128"/>
    </location>
</feature>
<feature type="transmembrane region" description="Helical" evidence="6">
    <location>
        <begin position="148"/>
        <end position="168"/>
    </location>
</feature>
<proteinExistence type="predicted"/>
<feature type="transmembrane region" description="Helical" evidence="6">
    <location>
        <begin position="228"/>
        <end position="245"/>
    </location>
</feature>
<protein>
    <recommendedName>
        <fullName evidence="11">Abscisic acid G-protein coupled receptor-like domain-containing protein</fullName>
    </recommendedName>
</protein>
<feature type="domain" description="Abscisic acid G-protein coupled receptor-like" evidence="7">
    <location>
        <begin position="410"/>
        <end position="617"/>
    </location>
</feature>
<evidence type="ECO:0000259" key="7">
    <source>
        <dbReference type="Pfam" id="PF12430"/>
    </source>
</evidence>
<evidence type="ECO:0000256" key="4">
    <source>
        <dbReference type="ARBA" id="ARBA00023136"/>
    </source>
</evidence>
<feature type="region of interest" description="Disordered" evidence="5">
    <location>
        <begin position="626"/>
        <end position="649"/>
    </location>
</feature>